<organism evidence="3 4">
    <name type="scientific">Thalassiosira oceanica</name>
    <name type="common">Marine diatom</name>
    <dbReference type="NCBI Taxonomy" id="159749"/>
    <lineage>
        <taxon>Eukaryota</taxon>
        <taxon>Sar</taxon>
        <taxon>Stramenopiles</taxon>
        <taxon>Ochrophyta</taxon>
        <taxon>Bacillariophyta</taxon>
        <taxon>Coscinodiscophyceae</taxon>
        <taxon>Thalassiosirophycidae</taxon>
        <taxon>Thalassiosirales</taxon>
        <taxon>Thalassiosiraceae</taxon>
        <taxon>Thalassiosira</taxon>
    </lineage>
</organism>
<name>K0S3W0_THAOC</name>
<evidence type="ECO:0000256" key="1">
    <source>
        <dbReference type="SAM" id="MobiDB-lite"/>
    </source>
</evidence>
<accession>K0S3W0</accession>
<reference evidence="3 4" key="1">
    <citation type="journal article" date="2012" name="Genome Biol.">
        <title>Genome and low-iron response of an oceanic diatom adapted to chronic iron limitation.</title>
        <authorList>
            <person name="Lommer M."/>
            <person name="Specht M."/>
            <person name="Roy A.S."/>
            <person name="Kraemer L."/>
            <person name="Andreson R."/>
            <person name="Gutowska M.A."/>
            <person name="Wolf J."/>
            <person name="Bergner S.V."/>
            <person name="Schilhabel M.B."/>
            <person name="Klostermeier U.C."/>
            <person name="Beiko R.G."/>
            <person name="Rosenstiel P."/>
            <person name="Hippler M."/>
            <person name="Laroche J."/>
        </authorList>
    </citation>
    <scope>NUCLEOTIDE SEQUENCE [LARGE SCALE GENOMIC DNA]</scope>
    <source>
        <strain evidence="3 4">CCMP1005</strain>
    </source>
</reference>
<evidence type="ECO:0000256" key="2">
    <source>
        <dbReference type="SAM" id="SignalP"/>
    </source>
</evidence>
<keyword evidence="2" id="KW-0732">Signal</keyword>
<proteinExistence type="predicted"/>
<dbReference type="EMBL" id="AGNL01020751">
    <property type="protein sequence ID" value="EJK60723.1"/>
    <property type="molecule type" value="Genomic_DNA"/>
</dbReference>
<feature type="compositionally biased region" description="Polar residues" evidence="1">
    <location>
        <begin position="108"/>
        <end position="130"/>
    </location>
</feature>
<protein>
    <submittedName>
        <fullName evidence="3">Uncharacterized protein</fullName>
    </submittedName>
</protein>
<dbReference type="Proteomes" id="UP000266841">
    <property type="component" value="Unassembled WGS sequence"/>
</dbReference>
<feature type="region of interest" description="Disordered" evidence="1">
    <location>
        <begin position="101"/>
        <end position="130"/>
    </location>
</feature>
<gene>
    <name evidence="3" type="ORF">THAOC_18874</name>
</gene>
<dbReference type="AlphaFoldDB" id="K0S3W0"/>
<feature type="signal peptide" evidence="2">
    <location>
        <begin position="1"/>
        <end position="29"/>
    </location>
</feature>
<evidence type="ECO:0000313" key="4">
    <source>
        <dbReference type="Proteomes" id="UP000266841"/>
    </source>
</evidence>
<evidence type="ECO:0000313" key="3">
    <source>
        <dbReference type="EMBL" id="EJK60723.1"/>
    </source>
</evidence>
<sequence>MGHGIHVIVFDKMICLTPHLLLVSGVTRGGWDCKSDTMLFHYITNKLHVAKAGKMLKNELKKFRNTMADTLLMYYYRETKAALGADSPLIRAIHRVAIDRHRTRTKPSKSQNCVTKSQQQPSRLRNHSLSSALTLGSTKLRLNEKND</sequence>
<feature type="chain" id="PRO_5003840794" evidence="2">
    <location>
        <begin position="30"/>
        <end position="147"/>
    </location>
</feature>
<comment type="caution">
    <text evidence="3">The sequence shown here is derived from an EMBL/GenBank/DDBJ whole genome shotgun (WGS) entry which is preliminary data.</text>
</comment>
<keyword evidence="4" id="KW-1185">Reference proteome</keyword>